<dbReference type="AlphaFoldDB" id="A0A7J6AGU1"/>
<proteinExistence type="predicted"/>
<keyword evidence="2" id="KW-1185">Reference proteome</keyword>
<organism evidence="1 2">
    <name type="scientific">Ameiurus melas</name>
    <name type="common">Black bullhead</name>
    <name type="synonym">Silurus melas</name>
    <dbReference type="NCBI Taxonomy" id="219545"/>
    <lineage>
        <taxon>Eukaryota</taxon>
        <taxon>Metazoa</taxon>
        <taxon>Chordata</taxon>
        <taxon>Craniata</taxon>
        <taxon>Vertebrata</taxon>
        <taxon>Euteleostomi</taxon>
        <taxon>Actinopterygii</taxon>
        <taxon>Neopterygii</taxon>
        <taxon>Teleostei</taxon>
        <taxon>Ostariophysi</taxon>
        <taxon>Siluriformes</taxon>
        <taxon>Ictaluridae</taxon>
        <taxon>Ameiurus</taxon>
    </lineage>
</organism>
<sequence length="69" mass="7509">MLLCRLRERFITTERRFLYVFDQGVDSDGWGLSHCPVSCLPSATAATSTGSAASHPSPRALLVGDEAFH</sequence>
<accession>A0A7J6AGU1</accession>
<evidence type="ECO:0000313" key="2">
    <source>
        <dbReference type="Proteomes" id="UP000593565"/>
    </source>
</evidence>
<name>A0A7J6AGU1_AMEME</name>
<protein>
    <submittedName>
        <fullName evidence="1">Uncharacterized protein</fullName>
    </submittedName>
</protein>
<dbReference type="Proteomes" id="UP000593565">
    <property type="component" value="Unassembled WGS sequence"/>
</dbReference>
<dbReference type="EMBL" id="JAAGNN010000012">
    <property type="protein sequence ID" value="KAF4082043.1"/>
    <property type="molecule type" value="Genomic_DNA"/>
</dbReference>
<gene>
    <name evidence="1" type="ORF">AMELA_G00147160</name>
</gene>
<comment type="caution">
    <text evidence="1">The sequence shown here is derived from an EMBL/GenBank/DDBJ whole genome shotgun (WGS) entry which is preliminary data.</text>
</comment>
<evidence type="ECO:0000313" key="1">
    <source>
        <dbReference type="EMBL" id="KAF4082043.1"/>
    </source>
</evidence>
<reference evidence="1 2" key="1">
    <citation type="submission" date="2020-02" db="EMBL/GenBank/DDBJ databases">
        <title>A chromosome-scale genome assembly of the black bullhead catfish (Ameiurus melas).</title>
        <authorList>
            <person name="Wen M."/>
            <person name="Zham M."/>
            <person name="Cabau C."/>
            <person name="Klopp C."/>
            <person name="Donnadieu C."/>
            <person name="Roques C."/>
            <person name="Bouchez O."/>
            <person name="Lampietro C."/>
            <person name="Jouanno E."/>
            <person name="Herpin A."/>
            <person name="Louis A."/>
            <person name="Berthelot C."/>
            <person name="Parey E."/>
            <person name="Roest-Crollius H."/>
            <person name="Braasch I."/>
            <person name="Postlethwait J."/>
            <person name="Robinson-Rechavi M."/>
            <person name="Echchiki A."/>
            <person name="Begum T."/>
            <person name="Montfort J."/>
            <person name="Schartl M."/>
            <person name="Bobe J."/>
            <person name="Guiguen Y."/>
        </authorList>
    </citation>
    <scope>NUCLEOTIDE SEQUENCE [LARGE SCALE GENOMIC DNA]</scope>
    <source>
        <strain evidence="1">M_S1</strain>
        <tissue evidence="1">Blood</tissue>
    </source>
</reference>